<dbReference type="Gene3D" id="2.60.120.1440">
    <property type="match status" value="1"/>
</dbReference>
<dbReference type="PANTHER" id="PTHR30273:SF2">
    <property type="entry name" value="PROTEIN FECR"/>
    <property type="match status" value="1"/>
</dbReference>
<keyword evidence="4" id="KW-0418">Kinase</keyword>
<feature type="transmembrane region" description="Helical" evidence="1">
    <location>
        <begin position="75"/>
        <end position="93"/>
    </location>
</feature>
<protein>
    <submittedName>
        <fullName evidence="4">Histidine kinase</fullName>
    </submittedName>
</protein>
<dbReference type="EMBL" id="QGEG01000002">
    <property type="protein sequence ID" value="PWL38072.1"/>
    <property type="molecule type" value="Genomic_DNA"/>
</dbReference>
<dbReference type="Gene3D" id="3.55.50.30">
    <property type="match status" value="1"/>
</dbReference>
<comment type="caution">
    <text evidence="4">The sequence shown here is derived from an EMBL/GenBank/DDBJ whole genome shotgun (WGS) entry which is preliminary data.</text>
</comment>
<dbReference type="GO" id="GO:0016301">
    <property type="term" value="F:kinase activity"/>
    <property type="evidence" value="ECO:0007669"/>
    <property type="project" value="UniProtKB-KW"/>
</dbReference>
<keyword evidence="5" id="KW-1185">Reference proteome</keyword>
<evidence type="ECO:0000256" key="1">
    <source>
        <dbReference type="SAM" id="Phobius"/>
    </source>
</evidence>
<gene>
    <name evidence="4" type="ORF">DKG77_07205</name>
</gene>
<dbReference type="RefSeq" id="WP_109661708.1">
    <property type="nucleotide sequence ID" value="NZ_QGEG01000002.1"/>
</dbReference>
<keyword evidence="4" id="KW-0808">Transferase</keyword>
<keyword evidence="1" id="KW-0472">Membrane</keyword>
<name>A0A316KV25_9FLAO</name>
<feature type="domain" description="FecR protein" evidence="2">
    <location>
        <begin position="105"/>
        <end position="189"/>
    </location>
</feature>
<keyword evidence="1" id="KW-0812">Transmembrane</keyword>
<feature type="domain" description="Protein FecR C-terminal" evidence="3">
    <location>
        <begin position="232"/>
        <end position="296"/>
    </location>
</feature>
<dbReference type="Pfam" id="PF04773">
    <property type="entry name" value="FecR"/>
    <property type="match status" value="1"/>
</dbReference>
<dbReference type="InterPro" id="IPR006860">
    <property type="entry name" value="FecR"/>
</dbReference>
<dbReference type="Proteomes" id="UP000245762">
    <property type="component" value="Unassembled WGS sequence"/>
</dbReference>
<proteinExistence type="predicted"/>
<reference evidence="4 5" key="1">
    <citation type="submission" date="2018-05" db="EMBL/GenBank/DDBJ databases">
        <title>Complete genome sequence of Flagellimonas aquimarina ECD12 isolated from seaweed Ecklonia cava.</title>
        <authorList>
            <person name="Choi S."/>
            <person name="Seong C."/>
        </authorList>
    </citation>
    <scope>NUCLEOTIDE SEQUENCE [LARGE SCALE GENOMIC DNA]</scope>
    <source>
        <strain evidence="4 5">ECD12</strain>
    </source>
</reference>
<sequence>MQENYLAKWLNGELSGEELTEFKKSDAYASYQKLKDVSAKLKAPEFDVDQAFEQLKEERIGNAPKVIALNPFKKFLRIAAVIAVLLTGSYFYVSTLDKSVTAQLAEHSEVILPDNSEIILNAGSKISFSEKNWNEKRNVTLNGEAFFKVAKGKRFTVSTDQGTVAVLGTQFNVENRDGFFEVTCYEGLVSVTYNNAETKLPAGTSFLVINGKIMNTARPDALQPSWVNNESSFDRIPLEYVFAELERQYNIEVNSQNVDKSLLFTGTFSNTDLNMALKSISTPSHINYKLEGDNVLFYAEKAPQ</sequence>
<dbReference type="PANTHER" id="PTHR30273">
    <property type="entry name" value="PERIPLASMIC SIGNAL SENSOR AND SIGMA FACTOR ACTIVATOR FECR-RELATED"/>
    <property type="match status" value="1"/>
</dbReference>
<dbReference type="InterPro" id="IPR032508">
    <property type="entry name" value="FecR_C"/>
</dbReference>
<organism evidence="4 5">
    <name type="scientific">Flagellimonas aquimarina</name>
    <dbReference type="NCBI Taxonomy" id="2201895"/>
    <lineage>
        <taxon>Bacteria</taxon>
        <taxon>Pseudomonadati</taxon>
        <taxon>Bacteroidota</taxon>
        <taxon>Flavobacteriia</taxon>
        <taxon>Flavobacteriales</taxon>
        <taxon>Flavobacteriaceae</taxon>
        <taxon>Flagellimonas</taxon>
    </lineage>
</organism>
<dbReference type="InterPro" id="IPR012373">
    <property type="entry name" value="Ferrdict_sens_TM"/>
</dbReference>
<dbReference type="AlphaFoldDB" id="A0A316KV25"/>
<evidence type="ECO:0000259" key="3">
    <source>
        <dbReference type="Pfam" id="PF16344"/>
    </source>
</evidence>
<keyword evidence="1" id="KW-1133">Transmembrane helix</keyword>
<dbReference type="GO" id="GO:0016989">
    <property type="term" value="F:sigma factor antagonist activity"/>
    <property type="evidence" value="ECO:0007669"/>
    <property type="project" value="TreeGrafter"/>
</dbReference>
<evidence type="ECO:0000313" key="5">
    <source>
        <dbReference type="Proteomes" id="UP000245762"/>
    </source>
</evidence>
<evidence type="ECO:0000313" key="4">
    <source>
        <dbReference type="EMBL" id="PWL38072.1"/>
    </source>
</evidence>
<dbReference type="PIRSF" id="PIRSF018266">
    <property type="entry name" value="FecR"/>
    <property type="match status" value="1"/>
</dbReference>
<evidence type="ECO:0000259" key="2">
    <source>
        <dbReference type="Pfam" id="PF04773"/>
    </source>
</evidence>
<dbReference type="OrthoDB" id="1097347at2"/>
<accession>A0A316KV25</accession>
<dbReference type="Pfam" id="PF16344">
    <property type="entry name" value="FecR_C"/>
    <property type="match status" value="1"/>
</dbReference>